<feature type="compositionally biased region" description="Basic and acidic residues" evidence="2">
    <location>
        <begin position="119"/>
        <end position="133"/>
    </location>
</feature>
<feature type="region of interest" description="Disordered" evidence="2">
    <location>
        <begin position="796"/>
        <end position="973"/>
    </location>
</feature>
<keyword evidence="1" id="KW-0175">Coiled coil</keyword>
<sequence>MPIWSDRKLRILFCVAAGFEETEIDLDRIRQLPTGEFEVLFEQAQREREEGSEDEDEDDEESEEEEGERDEKAPRPPKETAAEQDVKEERNSSSSSRDLSSEPPSRMPQGQKQTQAGKQGEKQKERETSHKETVSFQVPDEDEGAKLGSSSKSPQNRQRHSVVARAAAPLSLEFLNQNSPSRTSLSDSKAPTQGLHASSTGRFRRLSVSTAGPGGGLDQSGARAVGSSSPRKSVVLLQKTRGFSQTGPGGVSEASTPAVVATTSYERVATAFESLFGDQKDVVMTLRRHEDRLEEAAFHAERTKTRLSLWKDSLTANAHVIDAVAATVSSLQHELQKLALRVPNLTDIESVLQAQRMEAQDELSRFSDRIALLKSNAEKAEQLKTEVMRVLGLEVGKIAATVNTVCLREEQDRESIGELRNEVNKATEALEEVSVKENARVLREETLRRETDGLKELAQKVTKILDCRHLELEAEVNKQVEAATEPISERAKGTANRLEMLLTAVVAESKKGSHTAKTLDQLRAEVSDLIRLRLLPEKTREARLFALETMFKASEDERLRHAEGLGNLASLAEAAMREACLASLSAAKSSSSKGGDGGGTREKSQSQGQAGCVDSQESGGTSNENSGEAKNLHFSVALPDYKSLALDSSDFHRERERTQGAFLSVHMEKVEVGPEAGGSKEHEKGVNHPPSLSITPSIPPSTASLHRGTGTGPRSTPYTANSPLHTPRGGGARGMSKTPVWSRRPSQTAYEQMGKAGILSGIGDGAGPSITQLTGVSEGENAHLIAQPRLRVSPASSMRLLGEEQRLGRGKDGVSKRKRSEDRERRKTEEAQQQGERAPCQATPTNVPTNPEGMHPQPPPLNPNAFPPSSFPRCSRLSPRPSPAEAFTSDPPQISVLPLVKQTPLGLPGTPRRETTYSGERGEIKSRQKSAMTDFVPTRPQTRRAPESRGGGGPSAVTPRLAETPGEPGGVHAAKWGLMGPWGGDAQLAWDHAGGRVGGFPVTEAPGATDSSAGGLSVAERRRHEALRVGRERLGKAREEAARVAGGQKGSGVVGKQAGKERELPASTAETSPSEQRRSLKKQPVKMETHLREGISDVVANLYDLEEAGPLGTPRAAAVTARAQTVGAGVVRPRKVLQESAAASGGKPGFGSLDSTGPSQQAYSSSLKPGSGSGSRTSGPNSKRGSLV</sequence>
<feature type="compositionally biased region" description="Low complexity" evidence="2">
    <location>
        <begin position="92"/>
        <end position="118"/>
    </location>
</feature>
<feature type="region of interest" description="Disordered" evidence="2">
    <location>
        <begin position="40"/>
        <end position="163"/>
    </location>
</feature>
<feature type="region of interest" description="Disordered" evidence="2">
    <location>
        <begin position="1038"/>
        <end position="1093"/>
    </location>
</feature>
<feature type="coiled-coil region" evidence="1">
    <location>
        <begin position="356"/>
        <end position="383"/>
    </location>
</feature>
<feature type="compositionally biased region" description="Low complexity" evidence="2">
    <location>
        <begin position="1164"/>
        <end position="1179"/>
    </location>
</feature>
<dbReference type="VEuPathDB" id="CryptoDB:Cvel_1740"/>
<feature type="compositionally biased region" description="Polar residues" evidence="2">
    <location>
        <begin position="177"/>
        <end position="201"/>
    </location>
</feature>
<feature type="region of interest" description="Disordered" evidence="2">
    <location>
        <begin position="1139"/>
        <end position="1188"/>
    </location>
</feature>
<protein>
    <submittedName>
        <fullName evidence="3">Uncharacterized protein</fullName>
    </submittedName>
</protein>
<name>A0A0G4I338_9ALVE</name>
<feature type="compositionally biased region" description="Basic and acidic residues" evidence="2">
    <location>
        <begin position="69"/>
        <end position="91"/>
    </location>
</feature>
<feature type="compositionally biased region" description="Pro residues" evidence="2">
    <location>
        <begin position="856"/>
        <end position="870"/>
    </location>
</feature>
<evidence type="ECO:0000313" key="3">
    <source>
        <dbReference type="EMBL" id="CEM51351.1"/>
    </source>
</evidence>
<feature type="compositionally biased region" description="Acidic residues" evidence="2">
    <location>
        <begin position="50"/>
        <end position="68"/>
    </location>
</feature>
<accession>A0A0G4I338</accession>
<feature type="compositionally biased region" description="Low complexity" evidence="2">
    <location>
        <begin position="689"/>
        <end position="705"/>
    </location>
</feature>
<feature type="compositionally biased region" description="Basic and acidic residues" evidence="2">
    <location>
        <begin position="672"/>
        <end position="686"/>
    </location>
</feature>
<dbReference type="AlphaFoldDB" id="A0A0G4I338"/>
<feature type="compositionally biased region" description="Polar residues" evidence="2">
    <location>
        <begin position="712"/>
        <end position="724"/>
    </location>
</feature>
<feature type="region of interest" description="Disordered" evidence="2">
    <location>
        <begin position="587"/>
        <end position="628"/>
    </location>
</feature>
<evidence type="ECO:0000256" key="2">
    <source>
        <dbReference type="SAM" id="MobiDB-lite"/>
    </source>
</evidence>
<feature type="compositionally biased region" description="Polar residues" evidence="2">
    <location>
        <begin position="605"/>
        <end position="628"/>
    </location>
</feature>
<feature type="region of interest" description="Disordered" evidence="2">
    <location>
        <begin position="177"/>
        <end position="230"/>
    </location>
</feature>
<feature type="compositionally biased region" description="Basic and acidic residues" evidence="2">
    <location>
        <begin position="801"/>
        <end position="830"/>
    </location>
</feature>
<reference evidence="3" key="1">
    <citation type="submission" date="2014-11" db="EMBL/GenBank/DDBJ databases">
        <authorList>
            <person name="Otto D Thomas"/>
            <person name="Naeem Raeece"/>
        </authorList>
    </citation>
    <scope>NUCLEOTIDE SEQUENCE</scope>
</reference>
<feature type="region of interest" description="Disordered" evidence="2">
    <location>
        <begin position="672"/>
        <end position="749"/>
    </location>
</feature>
<gene>
    <name evidence="3" type="ORF">Cvel_1740</name>
</gene>
<feature type="compositionally biased region" description="Polar residues" evidence="2">
    <location>
        <begin position="1153"/>
        <end position="1163"/>
    </location>
</feature>
<feature type="compositionally biased region" description="Basic and acidic residues" evidence="2">
    <location>
        <begin position="911"/>
        <end position="926"/>
    </location>
</feature>
<organism evidence="3">
    <name type="scientific">Chromera velia CCMP2878</name>
    <dbReference type="NCBI Taxonomy" id="1169474"/>
    <lineage>
        <taxon>Eukaryota</taxon>
        <taxon>Sar</taxon>
        <taxon>Alveolata</taxon>
        <taxon>Colpodellida</taxon>
        <taxon>Chromeraceae</taxon>
        <taxon>Chromera</taxon>
    </lineage>
</organism>
<dbReference type="EMBL" id="CDMZ01004921">
    <property type="protein sequence ID" value="CEM51351.1"/>
    <property type="molecule type" value="Genomic_DNA"/>
</dbReference>
<proteinExistence type="predicted"/>
<evidence type="ECO:0000256" key="1">
    <source>
        <dbReference type="SAM" id="Coils"/>
    </source>
</evidence>